<evidence type="ECO:0000313" key="1">
    <source>
        <dbReference type="EMBL" id="REE98921.1"/>
    </source>
</evidence>
<comment type="caution">
    <text evidence="1">The sequence shown here is derived from an EMBL/GenBank/DDBJ whole genome shotgun (WGS) entry which is preliminary data.</text>
</comment>
<gene>
    <name evidence="1" type="ORF">DFJ69_4419</name>
</gene>
<evidence type="ECO:0000313" key="2">
    <source>
        <dbReference type="Proteomes" id="UP000256661"/>
    </source>
</evidence>
<reference evidence="1 2" key="1">
    <citation type="submission" date="2018-08" db="EMBL/GenBank/DDBJ databases">
        <title>Sequencing the genomes of 1000 actinobacteria strains.</title>
        <authorList>
            <person name="Klenk H.-P."/>
        </authorList>
    </citation>
    <scope>NUCLEOTIDE SEQUENCE [LARGE SCALE GENOMIC DNA]</scope>
    <source>
        <strain evidence="1 2">DSM 43927</strain>
    </source>
</reference>
<dbReference type="EMBL" id="QTTT01000001">
    <property type="protein sequence ID" value="REE98921.1"/>
    <property type="molecule type" value="Genomic_DNA"/>
</dbReference>
<keyword evidence="2" id="KW-1185">Reference proteome</keyword>
<dbReference type="OrthoDB" id="155290at2"/>
<dbReference type="RefSeq" id="WP_147312386.1">
    <property type="nucleotide sequence ID" value="NZ_QTTT01000001.1"/>
</dbReference>
<sequence length="343" mass="36714">MMASVPVTVRQAPGLWAAVADVSRRAGVRPPDEIHLIGDPDVTVEEDSVLLGLVGGRRRMSVGLALLHTLGADELLALVAYESARRGARNEERAAQVAIRAAGPETVARATRELWAVREAWESFLNVYVQPGREAGYAPEDVFGGFAAMVDARRPLLGLGEPVRRATALMGDIPLSWGHRLLDPGERMLLGWPDFTTAVMTAELQREADRIYRRIGSVIAGDPGRLSLAHVFDLIAGGPLPLGLIAGALFPDRTRDEAVPLFAGPLATLMRLAAVRSCVAEWRHTWAGPPELVGPDGLPLRLEDLAARALGSPEAAAEACRRLTDLGVVLFAGAGPGRHRSIE</sequence>
<organism evidence="1 2">
    <name type="scientific">Thermomonospora umbrina</name>
    <dbReference type="NCBI Taxonomy" id="111806"/>
    <lineage>
        <taxon>Bacteria</taxon>
        <taxon>Bacillati</taxon>
        <taxon>Actinomycetota</taxon>
        <taxon>Actinomycetes</taxon>
        <taxon>Streptosporangiales</taxon>
        <taxon>Thermomonosporaceae</taxon>
        <taxon>Thermomonospora</taxon>
    </lineage>
</organism>
<accession>A0A3D9T539</accession>
<dbReference type="CDD" id="cd07328">
    <property type="entry name" value="M48_Ste24p_like"/>
    <property type="match status" value="1"/>
</dbReference>
<dbReference type="Proteomes" id="UP000256661">
    <property type="component" value="Unassembled WGS sequence"/>
</dbReference>
<name>A0A3D9T539_9ACTN</name>
<proteinExistence type="predicted"/>
<dbReference type="AlphaFoldDB" id="A0A3D9T539"/>
<protein>
    <submittedName>
        <fullName evidence="1">Uncharacterized protein</fullName>
    </submittedName>
</protein>